<organism evidence="1 2">
    <name type="scientific">Gigaspora margarita</name>
    <dbReference type="NCBI Taxonomy" id="4874"/>
    <lineage>
        <taxon>Eukaryota</taxon>
        <taxon>Fungi</taxon>
        <taxon>Fungi incertae sedis</taxon>
        <taxon>Mucoromycota</taxon>
        <taxon>Glomeromycotina</taxon>
        <taxon>Glomeromycetes</taxon>
        <taxon>Diversisporales</taxon>
        <taxon>Gigasporaceae</taxon>
        <taxon>Gigaspora</taxon>
    </lineage>
</organism>
<protein>
    <submittedName>
        <fullName evidence="1">42405_t:CDS:1</fullName>
    </submittedName>
</protein>
<sequence>TVQEIVRENTKKHIPKDEISKAVLGDSNEEKRVTRESIIRGLLLIERTERVKKMIGATKTVKKVLDMAIYAL</sequence>
<name>A0ABN7UDI2_GIGMA</name>
<comment type="caution">
    <text evidence="1">The sequence shown here is derived from an EMBL/GenBank/DDBJ whole genome shotgun (WGS) entry which is preliminary data.</text>
</comment>
<dbReference type="EMBL" id="CAJVQB010002301">
    <property type="protein sequence ID" value="CAG8569651.1"/>
    <property type="molecule type" value="Genomic_DNA"/>
</dbReference>
<proteinExistence type="predicted"/>
<dbReference type="Proteomes" id="UP000789901">
    <property type="component" value="Unassembled WGS sequence"/>
</dbReference>
<reference evidence="1 2" key="1">
    <citation type="submission" date="2021-06" db="EMBL/GenBank/DDBJ databases">
        <authorList>
            <person name="Kallberg Y."/>
            <person name="Tangrot J."/>
            <person name="Rosling A."/>
        </authorList>
    </citation>
    <scope>NUCLEOTIDE SEQUENCE [LARGE SCALE GENOMIC DNA]</scope>
    <source>
        <strain evidence="1 2">120-4 pot B 10/14</strain>
    </source>
</reference>
<accession>A0ABN7UDI2</accession>
<evidence type="ECO:0000313" key="2">
    <source>
        <dbReference type="Proteomes" id="UP000789901"/>
    </source>
</evidence>
<evidence type="ECO:0000313" key="1">
    <source>
        <dbReference type="EMBL" id="CAG8569651.1"/>
    </source>
</evidence>
<feature type="non-terminal residue" evidence="1">
    <location>
        <position position="1"/>
    </location>
</feature>
<keyword evidence="2" id="KW-1185">Reference proteome</keyword>
<gene>
    <name evidence="1" type="ORF">GMARGA_LOCUS5422</name>
</gene>